<dbReference type="InterPro" id="IPR032789">
    <property type="entry name" value="T2SS-T3SS_pil_N"/>
</dbReference>
<dbReference type="InterPro" id="IPR050810">
    <property type="entry name" value="Bact_Secretion_Sys_Channel"/>
</dbReference>
<evidence type="ECO:0000259" key="2">
    <source>
        <dbReference type="Pfam" id="PF00263"/>
    </source>
</evidence>
<sequence>MTWQKCMSKERVLQFFIKIPAIFGLCLLLFPALGYADYPSNMPIEVGEVRTLQINGLTHVAIGDPSKVGYKTLENGELMIVGLEPGESSMQIWRNGGRKLLYKINVQNRYVSESVRMARALTAKISGLKVYSMDSRLVVEGKINKNNMASIEAVRALTPDAIFILEERPFKRNPIIRVDAVLVEINDNDVQKLGIEWDTATSGPIYGFHKDITPGRFRIFQEDPDGTNEGIINAIPFGDSSFFQYFGITSHLASTLNFLQSSGQARILSAPKLTAVSGESASFHIGGQFPIPVINALGATTVERQDYGVILQVSPTIDDGIINMEVTVDLSDIDPSVTVNGVPGTRNRKTQTVVQLEANQTVAISGLFATADSEATSGIPGLSKIPILKYLFGVEDKDSDNKQVVVLLTPKLISPGDETDRALSSFATEMLRENQAHITVDAALME</sequence>
<dbReference type="Proteomes" id="UP001166291">
    <property type="component" value="Unassembled WGS sequence"/>
</dbReference>
<dbReference type="Pfam" id="PF00263">
    <property type="entry name" value="Secretin"/>
    <property type="match status" value="1"/>
</dbReference>
<gene>
    <name evidence="4" type="ORF">KXJ70_01480</name>
</gene>
<protein>
    <submittedName>
        <fullName evidence="4">Pilus assembly protein N-terminal domain-containing protein</fullName>
    </submittedName>
</protein>
<dbReference type="PANTHER" id="PTHR30332">
    <property type="entry name" value="PROBABLE GENERAL SECRETION PATHWAY PROTEIN D"/>
    <property type="match status" value="1"/>
</dbReference>
<evidence type="ECO:0000313" key="4">
    <source>
        <dbReference type="EMBL" id="MBW2939430.1"/>
    </source>
</evidence>
<comment type="caution">
    <text evidence="4">The sequence shown here is derived from an EMBL/GenBank/DDBJ whole genome shotgun (WGS) entry which is preliminary data.</text>
</comment>
<dbReference type="InterPro" id="IPR004846">
    <property type="entry name" value="T2SS/T3SS_dom"/>
</dbReference>
<evidence type="ECO:0000259" key="3">
    <source>
        <dbReference type="Pfam" id="PF13629"/>
    </source>
</evidence>
<feature type="domain" description="Type II/III secretion system secretin-like" evidence="2">
    <location>
        <begin position="259"/>
        <end position="413"/>
    </location>
</feature>
<accession>A0ABS6VNS9</accession>
<evidence type="ECO:0000256" key="1">
    <source>
        <dbReference type="RuleBase" id="RU004003"/>
    </source>
</evidence>
<dbReference type="EMBL" id="JAHWDQ010000001">
    <property type="protein sequence ID" value="MBW2939430.1"/>
    <property type="molecule type" value="Genomic_DNA"/>
</dbReference>
<keyword evidence="5" id="KW-1185">Reference proteome</keyword>
<comment type="similarity">
    <text evidence="1">Belongs to the bacterial secretin family.</text>
</comment>
<feature type="domain" description="Pilus formation protein N-terminal" evidence="3">
    <location>
        <begin position="42"/>
        <end position="106"/>
    </location>
</feature>
<name>A0ABS6VNS9_9GAMM</name>
<reference evidence="4" key="1">
    <citation type="submission" date="2021-07" db="EMBL/GenBank/DDBJ databases">
        <title>Zhongshania sp. CAU 1632 isolated from seawater.</title>
        <authorList>
            <person name="Kim W."/>
        </authorList>
    </citation>
    <scope>NUCLEOTIDE SEQUENCE</scope>
    <source>
        <strain evidence="4">CAU 1632</strain>
    </source>
</reference>
<dbReference type="Pfam" id="PF13629">
    <property type="entry name" value="T2SS-T3SS_pil_N"/>
    <property type="match status" value="1"/>
</dbReference>
<dbReference type="PANTHER" id="PTHR30332:SF17">
    <property type="entry name" value="TYPE IV PILIATION SYSTEM PROTEIN DR_0774-RELATED"/>
    <property type="match status" value="1"/>
</dbReference>
<evidence type="ECO:0000313" key="5">
    <source>
        <dbReference type="Proteomes" id="UP001166291"/>
    </source>
</evidence>
<proteinExistence type="inferred from homology"/>
<dbReference type="RefSeq" id="WP_219041688.1">
    <property type="nucleotide sequence ID" value="NZ_JAHWDQ010000001.1"/>
</dbReference>
<organism evidence="4 5">
    <name type="scientific">Zhongshania aquimaris</name>
    <dbReference type="NCBI Taxonomy" id="2857107"/>
    <lineage>
        <taxon>Bacteria</taxon>
        <taxon>Pseudomonadati</taxon>
        <taxon>Pseudomonadota</taxon>
        <taxon>Gammaproteobacteria</taxon>
        <taxon>Cellvibrionales</taxon>
        <taxon>Spongiibacteraceae</taxon>
        <taxon>Zhongshania</taxon>
    </lineage>
</organism>